<evidence type="ECO:0000313" key="2">
    <source>
        <dbReference type="Proteomes" id="UP001148662"/>
    </source>
</evidence>
<proteinExistence type="predicted"/>
<comment type="caution">
    <text evidence="1">The sequence shown here is derived from an EMBL/GenBank/DDBJ whole genome shotgun (WGS) entry which is preliminary data.</text>
</comment>
<reference evidence="1" key="1">
    <citation type="submission" date="2022-07" db="EMBL/GenBank/DDBJ databases">
        <title>Genome Sequence of Phlebia brevispora.</title>
        <authorList>
            <person name="Buettner E."/>
        </authorList>
    </citation>
    <scope>NUCLEOTIDE SEQUENCE</scope>
    <source>
        <strain evidence="1">MPL23</strain>
    </source>
</reference>
<dbReference type="EMBL" id="JANHOG010000493">
    <property type="protein sequence ID" value="KAJ3553827.1"/>
    <property type="molecule type" value="Genomic_DNA"/>
</dbReference>
<dbReference type="Proteomes" id="UP001148662">
    <property type="component" value="Unassembled WGS sequence"/>
</dbReference>
<evidence type="ECO:0000313" key="1">
    <source>
        <dbReference type="EMBL" id="KAJ3553827.1"/>
    </source>
</evidence>
<organism evidence="1 2">
    <name type="scientific">Phlebia brevispora</name>
    <dbReference type="NCBI Taxonomy" id="194682"/>
    <lineage>
        <taxon>Eukaryota</taxon>
        <taxon>Fungi</taxon>
        <taxon>Dikarya</taxon>
        <taxon>Basidiomycota</taxon>
        <taxon>Agaricomycotina</taxon>
        <taxon>Agaricomycetes</taxon>
        <taxon>Polyporales</taxon>
        <taxon>Meruliaceae</taxon>
        <taxon>Phlebia</taxon>
    </lineage>
</organism>
<protein>
    <submittedName>
        <fullName evidence="1">Uncharacterized protein</fullName>
    </submittedName>
</protein>
<gene>
    <name evidence="1" type="ORF">NM688_g3411</name>
</gene>
<name>A0ACC1T5V6_9APHY</name>
<keyword evidence="2" id="KW-1185">Reference proteome</keyword>
<sequence length="716" mass="76927">MAGLITGLKHLAETVHGKHQITYDALISLAYYAEQLDLEQHAQVLTQAVINQLQTAIEEDAGNTTQASEQIEKLAAIIQKHEDTLSQLSQQSQQQTKALDKIVGHLNNTNTTNTGSNSAGNEFIEHFTSYADHLEKRTTDTIVSKHMLIKSTYDFIIIGGGTAGNVLANRLSSNKAVNVLVIEAGGSDVGDIGIEVPFLGTSLPNTPIDWNYTTTTQLGAGLREIHYTRGKVLGGSSCLNLLTWNICSNDLWNHWASLTGDSGWAWDNVKQYYLKTSSLVPPADGHNDAGEVIPSVHGDGPVDVSVPGFPLPLDSLVINASHQLGGRWTYNEDINAGNGLGTAYMQSSVGGGQRSHAATAYLHPVDNRTNLDILINTQVTRIIRSGTDGRIPAFREVEMAQSSASQRYTVKATKEVLLAAGVFGSPQILQLSGIGPQRVLRSVGITPIVDNNDVGAGLADHPLVPLYYEVNSNATWDNVLRDNNVFNADLAQWMSNRTGLFVDSPGNTQSFFRIPDDDPIWLLYKDPAAGPNSAHMETIYVNAFAPFGTAAPPTTGNYLTLLAALVAPMSRGTVLINSSDPFDHPLIDPSLLTNIFDVYAMVQSIKGAQEFIKAPVFKGYIGSAYGDLAHATTDLQLAVFAAENAVTVNHPSGTCRMSPANSNDGVVDSQLRVKGVSGLRVVDASIFPSVPNCHIQAIVYTVAERAADLIMTAYGL</sequence>
<accession>A0ACC1T5V6</accession>